<protein>
    <submittedName>
        <fullName evidence="1">Uncharacterized protein</fullName>
    </submittedName>
</protein>
<evidence type="ECO:0000313" key="1">
    <source>
        <dbReference type="EMBL" id="QJA69832.1"/>
    </source>
</evidence>
<dbReference type="AlphaFoldDB" id="A0A6M3JLF1"/>
<organism evidence="1">
    <name type="scientific">viral metagenome</name>
    <dbReference type="NCBI Taxonomy" id="1070528"/>
    <lineage>
        <taxon>unclassified sequences</taxon>
        <taxon>metagenomes</taxon>
        <taxon>organismal metagenomes</taxon>
    </lineage>
</organism>
<name>A0A6M3JLF1_9ZZZZ</name>
<reference evidence="1" key="1">
    <citation type="submission" date="2020-03" db="EMBL/GenBank/DDBJ databases">
        <title>The deep terrestrial virosphere.</title>
        <authorList>
            <person name="Holmfeldt K."/>
            <person name="Nilsson E."/>
            <person name="Simone D."/>
            <person name="Lopez-Fernandez M."/>
            <person name="Wu X."/>
            <person name="de Brujin I."/>
            <person name="Lundin D."/>
            <person name="Andersson A."/>
            <person name="Bertilsson S."/>
            <person name="Dopson M."/>
        </authorList>
    </citation>
    <scope>NUCLEOTIDE SEQUENCE</scope>
    <source>
        <strain evidence="1">MM415A04241</strain>
    </source>
</reference>
<accession>A0A6M3JLF1</accession>
<gene>
    <name evidence="1" type="ORF">MM415A04241_0001</name>
</gene>
<dbReference type="EMBL" id="MT141740">
    <property type="protein sequence ID" value="QJA69832.1"/>
    <property type="molecule type" value="Genomic_DNA"/>
</dbReference>
<sequence length="148" mass="17105">MSMFEVEFTGKRFITTVTGKHVKRTVKATVLTTPANETCKVDGCVAQHTPLSRPHSHHFDVVHKSDYIQRMWITKKQWCITEANQARLDGVQSAVEALHAHAARLQQRLDADESVKKAVERQEAKDKKLEEDEEYQADCLNWLRRYMP</sequence>
<proteinExistence type="predicted"/>